<dbReference type="InterPro" id="IPR011335">
    <property type="entry name" value="Restrct_endonuc-II-like"/>
</dbReference>
<gene>
    <name evidence="3" type="primary">mrr</name>
    <name evidence="3" type="ordered locus">KRH_23230</name>
</gene>
<name>B2GJC2_KOCRD</name>
<dbReference type="OrthoDB" id="9803736at2"/>
<protein>
    <submittedName>
        <fullName evidence="3">Mrr restriction system protein</fullName>
    </submittedName>
</protein>
<accession>B2GJC2</accession>
<sequence>MTSPNARPTEVPTWPELLRPVLSVMASGENLHRKDIFDRAAEAAGLSDVAKNEQLNTGGLRYEQRMQWVLSHLSRANLVDRPARGYYRLNDAGRAWSEEHPRGMTFREANQYFKPFWSPEVSKQPDTTTVPEAAELDPLEKIDEGIDQITAKTAEDLLERLRGTHPDFFEEAVVQVLLKMGYGGVGKRGRRIGGSGDGGVDGVIDQDPLGLDQIYIQAKRYAERNTVGREAIQAFVGALHGKGATKGIFITTSTFTAGAKEYAAAVPSRPILIDGVRLVALMLKYRVGVQVRQTFDVLAVDEDFFA</sequence>
<feature type="domain" description="Restriction endonuclease type IV Mrr" evidence="1">
    <location>
        <begin position="164"/>
        <end position="282"/>
    </location>
</feature>
<dbReference type="AlphaFoldDB" id="B2GJC2"/>
<dbReference type="Pfam" id="PF04471">
    <property type="entry name" value="Mrr_cat"/>
    <property type="match status" value="1"/>
</dbReference>
<dbReference type="Proteomes" id="UP000008838">
    <property type="component" value="Chromosome"/>
</dbReference>
<evidence type="ECO:0000259" key="2">
    <source>
        <dbReference type="Pfam" id="PF14338"/>
    </source>
</evidence>
<dbReference type="InterPro" id="IPR011856">
    <property type="entry name" value="tRNA_endonuc-like_dom_sf"/>
</dbReference>
<reference evidence="3 4" key="1">
    <citation type="journal article" date="2008" name="J. Bacteriol.">
        <title>Complete genome sequence of the soil actinomycete Kocuria rhizophila.</title>
        <authorList>
            <person name="Takarada H."/>
            <person name="Sekine M."/>
            <person name="Kosugi H."/>
            <person name="Matsuo Y."/>
            <person name="Fujisawa T."/>
            <person name="Omata S."/>
            <person name="Kishi E."/>
            <person name="Shimizu A."/>
            <person name="Tsukatani N."/>
            <person name="Tanikawa S."/>
            <person name="Fujita N."/>
            <person name="Harayama S."/>
        </authorList>
    </citation>
    <scope>NUCLEOTIDE SEQUENCE [LARGE SCALE GENOMIC DNA]</scope>
    <source>
        <strain evidence="4">ATCC 9341 / DSM 348 / NBRC 103217 / DC2201</strain>
    </source>
</reference>
<dbReference type="HOGENOM" id="CLU_063822_2_0_11"/>
<evidence type="ECO:0000313" key="3">
    <source>
        <dbReference type="EMBL" id="BAG30670.1"/>
    </source>
</evidence>
<dbReference type="InterPro" id="IPR007560">
    <property type="entry name" value="Restrct_endonuc_IV_Mrr"/>
</dbReference>
<dbReference type="REBASE" id="20204">
    <property type="entry name" value="KrhMrrP"/>
</dbReference>
<dbReference type="STRING" id="378753.KRH_23230"/>
<dbReference type="SUPFAM" id="SSF52980">
    <property type="entry name" value="Restriction endonuclease-like"/>
    <property type="match status" value="1"/>
</dbReference>
<dbReference type="GO" id="GO:0003677">
    <property type="term" value="F:DNA binding"/>
    <property type="evidence" value="ECO:0007669"/>
    <property type="project" value="InterPro"/>
</dbReference>
<dbReference type="Gene3D" id="3.40.1350.10">
    <property type="match status" value="1"/>
</dbReference>
<feature type="domain" description="Restriction system protein Mrr-like N-terminal" evidence="2">
    <location>
        <begin position="14"/>
        <end position="97"/>
    </location>
</feature>
<dbReference type="PANTHER" id="PTHR30015">
    <property type="entry name" value="MRR RESTRICTION SYSTEM PROTEIN"/>
    <property type="match status" value="1"/>
</dbReference>
<organism evidence="3 4">
    <name type="scientific">Kocuria rhizophila (strain ATCC 9341 / DSM 348 / NBRC 103217 / DC2201)</name>
    <dbReference type="NCBI Taxonomy" id="378753"/>
    <lineage>
        <taxon>Bacteria</taxon>
        <taxon>Bacillati</taxon>
        <taxon>Actinomycetota</taxon>
        <taxon>Actinomycetes</taxon>
        <taxon>Micrococcales</taxon>
        <taxon>Micrococcaceae</taxon>
        <taxon>Kocuria</taxon>
    </lineage>
</organism>
<dbReference type="KEGG" id="krh:KRH_23230"/>
<dbReference type="GO" id="GO:0015666">
    <property type="term" value="F:restriction endodeoxyribonuclease activity"/>
    <property type="evidence" value="ECO:0007669"/>
    <property type="project" value="TreeGrafter"/>
</dbReference>
<dbReference type="EMBL" id="AP009152">
    <property type="protein sequence ID" value="BAG30670.1"/>
    <property type="molecule type" value="Genomic_DNA"/>
</dbReference>
<dbReference type="InterPro" id="IPR052906">
    <property type="entry name" value="Type_IV_Methyl-Rstrct_Enzyme"/>
</dbReference>
<evidence type="ECO:0000313" key="4">
    <source>
        <dbReference type="Proteomes" id="UP000008838"/>
    </source>
</evidence>
<evidence type="ECO:0000259" key="1">
    <source>
        <dbReference type="Pfam" id="PF04471"/>
    </source>
</evidence>
<proteinExistence type="predicted"/>
<dbReference type="Pfam" id="PF14338">
    <property type="entry name" value="Mrr_N"/>
    <property type="match status" value="1"/>
</dbReference>
<dbReference type="eggNOG" id="COG1715">
    <property type="taxonomic scope" value="Bacteria"/>
</dbReference>
<dbReference type="GO" id="GO:0009307">
    <property type="term" value="P:DNA restriction-modification system"/>
    <property type="evidence" value="ECO:0007669"/>
    <property type="project" value="InterPro"/>
</dbReference>
<dbReference type="InterPro" id="IPR025745">
    <property type="entry name" value="Mrr-like_N_dom"/>
</dbReference>
<keyword evidence="4" id="KW-1185">Reference proteome</keyword>
<dbReference type="PANTHER" id="PTHR30015:SF7">
    <property type="entry name" value="TYPE IV METHYL-DIRECTED RESTRICTION ENZYME ECOKMRR"/>
    <property type="match status" value="1"/>
</dbReference>